<dbReference type="Gene3D" id="3.30.70.270">
    <property type="match status" value="1"/>
</dbReference>
<dbReference type="Proteomes" id="UP001454036">
    <property type="component" value="Unassembled WGS sequence"/>
</dbReference>
<feature type="region of interest" description="Disordered" evidence="1">
    <location>
        <begin position="1"/>
        <end position="22"/>
    </location>
</feature>
<organism evidence="2 3">
    <name type="scientific">Lithospermum erythrorhizon</name>
    <name type="common">Purple gromwell</name>
    <name type="synonym">Lithospermum officinale var. erythrorhizon</name>
    <dbReference type="NCBI Taxonomy" id="34254"/>
    <lineage>
        <taxon>Eukaryota</taxon>
        <taxon>Viridiplantae</taxon>
        <taxon>Streptophyta</taxon>
        <taxon>Embryophyta</taxon>
        <taxon>Tracheophyta</taxon>
        <taxon>Spermatophyta</taxon>
        <taxon>Magnoliopsida</taxon>
        <taxon>eudicotyledons</taxon>
        <taxon>Gunneridae</taxon>
        <taxon>Pentapetalae</taxon>
        <taxon>asterids</taxon>
        <taxon>lamiids</taxon>
        <taxon>Boraginales</taxon>
        <taxon>Boraginaceae</taxon>
        <taxon>Boraginoideae</taxon>
        <taxon>Lithospermeae</taxon>
        <taxon>Lithospermum</taxon>
    </lineage>
</organism>
<comment type="caution">
    <text evidence="2">The sequence shown here is derived from an EMBL/GenBank/DDBJ whole genome shotgun (WGS) entry which is preliminary data.</text>
</comment>
<protein>
    <submittedName>
        <fullName evidence="2">Uncharacterized protein</fullName>
    </submittedName>
</protein>
<dbReference type="InterPro" id="IPR043128">
    <property type="entry name" value="Rev_trsase/Diguanyl_cyclase"/>
</dbReference>
<dbReference type="InterPro" id="IPR043502">
    <property type="entry name" value="DNA/RNA_pol_sf"/>
</dbReference>
<dbReference type="EMBL" id="BAABME010016898">
    <property type="protein sequence ID" value="GAA0147908.1"/>
    <property type="molecule type" value="Genomic_DNA"/>
</dbReference>
<sequence length="187" mass="21791">MKRIKAQMEAGSSSKRVEEAPDRNVYILQAPEESPKKESHTRMFGVYPLVRRIRQSLQERYDPGGRVRGDSHSEGHGLRLEECGSRIPADGEQDLLCPGRNMEIYMDDMLIKSREARDQEANLRKSFENLRKYNRRLNPDKNFDMMYKQRMSIKAQELADFVVECTHKPVEEAPELINLKEASHKRV</sequence>
<keyword evidence="3" id="KW-1185">Reference proteome</keyword>
<gene>
    <name evidence="2" type="ORF">LIER_36608</name>
</gene>
<evidence type="ECO:0000256" key="1">
    <source>
        <dbReference type="SAM" id="MobiDB-lite"/>
    </source>
</evidence>
<dbReference type="SUPFAM" id="SSF56672">
    <property type="entry name" value="DNA/RNA polymerases"/>
    <property type="match status" value="1"/>
</dbReference>
<reference evidence="2 3" key="1">
    <citation type="submission" date="2024-01" db="EMBL/GenBank/DDBJ databases">
        <title>The complete chloroplast genome sequence of Lithospermum erythrorhizon: insights into the phylogenetic relationship among Boraginaceae species and the maternal lineages of purple gromwells.</title>
        <authorList>
            <person name="Okada T."/>
            <person name="Watanabe K."/>
        </authorList>
    </citation>
    <scope>NUCLEOTIDE SEQUENCE [LARGE SCALE GENOMIC DNA]</scope>
</reference>
<evidence type="ECO:0000313" key="2">
    <source>
        <dbReference type="EMBL" id="GAA0147908.1"/>
    </source>
</evidence>
<proteinExistence type="predicted"/>
<dbReference type="AlphaFoldDB" id="A0AAV3P9L8"/>
<accession>A0AAV3P9L8</accession>
<evidence type="ECO:0000313" key="3">
    <source>
        <dbReference type="Proteomes" id="UP001454036"/>
    </source>
</evidence>
<name>A0AAV3P9L8_LITER</name>